<proteinExistence type="predicted"/>
<protein>
    <submittedName>
        <fullName evidence="5">t-SNARE coiled-coil homology domain-containing protein</fullName>
    </submittedName>
</protein>
<organism evidence="5">
    <name type="scientific">Anisakis simplex</name>
    <name type="common">Herring worm</name>
    <dbReference type="NCBI Taxonomy" id="6269"/>
    <lineage>
        <taxon>Eukaryota</taxon>
        <taxon>Metazoa</taxon>
        <taxon>Ecdysozoa</taxon>
        <taxon>Nematoda</taxon>
        <taxon>Chromadorea</taxon>
        <taxon>Rhabditida</taxon>
        <taxon>Spirurina</taxon>
        <taxon>Ascaridomorpha</taxon>
        <taxon>Ascaridoidea</taxon>
        <taxon>Anisakidae</taxon>
        <taxon>Anisakis</taxon>
        <taxon>Anisakis simplex complex</taxon>
    </lineage>
</organism>
<evidence type="ECO:0000256" key="1">
    <source>
        <dbReference type="SAM" id="Coils"/>
    </source>
</evidence>
<evidence type="ECO:0000256" key="2">
    <source>
        <dbReference type="SAM" id="Phobius"/>
    </source>
</evidence>
<evidence type="ECO:0000313" key="4">
    <source>
        <dbReference type="Proteomes" id="UP000267096"/>
    </source>
</evidence>
<sequence>MLEEEIGEIEGELPKLRAIIDEASAQRDQLKTTVAELEDRKKNEKAFQVVFVYFCYLLLLFIIILYFVLLFITYLLL</sequence>
<feature type="coiled-coil region" evidence="1">
    <location>
        <begin position="20"/>
        <end position="47"/>
    </location>
</feature>
<gene>
    <name evidence="3" type="ORF">ASIM_LOCUS9725</name>
</gene>
<evidence type="ECO:0000313" key="5">
    <source>
        <dbReference type="WBParaSite" id="ASIM_0000998701-mRNA-1"/>
    </source>
</evidence>
<keyword evidence="1" id="KW-0175">Coiled coil</keyword>
<accession>A0A0M3JQN6</accession>
<feature type="transmembrane region" description="Helical" evidence="2">
    <location>
        <begin position="50"/>
        <end position="76"/>
    </location>
</feature>
<reference evidence="3 4" key="2">
    <citation type="submission" date="2018-11" db="EMBL/GenBank/DDBJ databases">
        <authorList>
            <consortium name="Pathogen Informatics"/>
        </authorList>
    </citation>
    <scope>NUCLEOTIDE SEQUENCE [LARGE SCALE GENOMIC DNA]</scope>
</reference>
<evidence type="ECO:0000313" key="3">
    <source>
        <dbReference type="EMBL" id="VDK41539.1"/>
    </source>
</evidence>
<keyword evidence="2" id="KW-0812">Transmembrane</keyword>
<name>A0A0M3JQN6_ANISI</name>
<dbReference type="Proteomes" id="UP000267096">
    <property type="component" value="Unassembled WGS sequence"/>
</dbReference>
<keyword evidence="2" id="KW-1133">Transmembrane helix</keyword>
<dbReference type="WBParaSite" id="ASIM_0000998701-mRNA-1">
    <property type="protein sequence ID" value="ASIM_0000998701-mRNA-1"/>
    <property type="gene ID" value="ASIM_0000998701"/>
</dbReference>
<dbReference type="EMBL" id="UYRR01030805">
    <property type="protein sequence ID" value="VDK41539.1"/>
    <property type="molecule type" value="Genomic_DNA"/>
</dbReference>
<dbReference type="AlphaFoldDB" id="A0A0M3JQN6"/>
<reference evidence="5" key="1">
    <citation type="submission" date="2017-02" db="UniProtKB">
        <authorList>
            <consortium name="WormBaseParasite"/>
        </authorList>
    </citation>
    <scope>IDENTIFICATION</scope>
</reference>
<keyword evidence="4" id="KW-1185">Reference proteome</keyword>
<keyword evidence="2" id="KW-0472">Membrane</keyword>